<evidence type="ECO:0000313" key="1">
    <source>
        <dbReference type="EMBL" id="EGQ24176.1"/>
    </source>
</evidence>
<comment type="caution">
    <text evidence="1">The sequence shown here is derived from an EMBL/GenBank/DDBJ whole genome shotgun (WGS) entry which is preliminary data.</text>
</comment>
<gene>
    <name evidence="1" type="ORF">HMPREF9372_2532</name>
</gene>
<proteinExistence type="predicted"/>
<dbReference type="Proteomes" id="UP000005316">
    <property type="component" value="Unassembled WGS sequence"/>
</dbReference>
<reference evidence="1 2" key="1">
    <citation type="submission" date="2011-04" db="EMBL/GenBank/DDBJ databases">
        <authorList>
            <person name="Muzny D."/>
            <person name="Qin X."/>
            <person name="Deng J."/>
            <person name="Jiang H."/>
            <person name="Liu Y."/>
            <person name="Qu J."/>
            <person name="Song X.-Z."/>
            <person name="Zhang L."/>
            <person name="Thornton R."/>
            <person name="Coyle M."/>
            <person name="Francisco L."/>
            <person name="Jackson L."/>
            <person name="Javaid M."/>
            <person name="Korchina V."/>
            <person name="Kovar C."/>
            <person name="Mata R."/>
            <person name="Mathew T."/>
            <person name="Ngo R."/>
            <person name="Nguyen L."/>
            <person name="Nguyen N."/>
            <person name="Okwuonu G."/>
            <person name="Ongeri F."/>
            <person name="Pham C."/>
            <person name="Simmons D."/>
            <person name="Wilczek-Boney K."/>
            <person name="Hale W."/>
            <person name="Jakkamsetti A."/>
            <person name="Pham P."/>
            <person name="Ruth R."/>
            <person name="San Lucas F."/>
            <person name="Warren J."/>
            <person name="Zhang J."/>
            <person name="Zhao Z."/>
            <person name="Zhou C."/>
            <person name="Zhu D."/>
            <person name="Lee S."/>
            <person name="Bess C."/>
            <person name="Blankenburg K."/>
            <person name="Forbes L."/>
            <person name="Fu Q."/>
            <person name="Gubbala S."/>
            <person name="Hirani K."/>
            <person name="Jayaseelan J.C."/>
            <person name="Lara F."/>
            <person name="Munidasa M."/>
            <person name="Palculict T."/>
            <person name="Patil S."/>
            <person name="Pu L.-L."/>
            <person name="Saada N."/>
            <person name="Tang L."/>
            <person name="Weissenberger G."/>
            <person name="Zhu Y."/>
            <person name="Hemphill L."/>
            <person name="Shang Y."/>
            <person name="Youmans B."/>
            <person name="Ayvaz T."/>
            <person name="Ross M."/>
            <person name="Santibanez J."/>
            <person name="Aqrawi P."/>
            <person name="Gross S."/>
            <person name="Joshi V."/>
            <person name="Fowler G."/>
            <person name="Nazareth L."/>
            <person name="Reid J."/>
            <person name="Worley K."/>
            <person name="Petrosino J."/>
            <person name="Highlander S."/>
            <person name="Gibbs R."/>
        </authorList>
    </citation>
    <scope>NUCLEOTIDE SEQUENCE [LARGE SCALE GENOMIC DNA]</scope>
    <source>
        <strain evidence="1 2">2681</strain>
    </source>
</reference>
<dbReference type="EMBL" id="AFPZ01000075">
    <property type="protein sequence ID" value="EGQ24176.1"/>
    <property type="molecule type" value="Genomic_DNA"/>
</dbReference>
<accession>F9DUQ1</accession>
<protein>
    <submittedName>
        <fullName evidence="1">Uncharacterized protein</fullName>
    </submittedName>
</protein>
<name>F9DUQ1_9BACL</name>
<dbReference type="HOGENOM" id="CLU_3296754_0_0_9"/>
<sequence length="40" mass="4684">MQSVYVVLKLNPMGVKILAVFNFKKLWKTIVKWKGVLFSE</sequence>
<dbReference type="AlphaFoldDB" id="F9DUQ1"/>
<evidence type="ECO:0000313" key="2">
    <source>
        <dbReference type="Proteomes" id="UP000005316"/>
    </source>
</evidence>
<organism evidence="1 2">
    <name type="scientific">Sporosarcina newyorkensis 2681</name>
    <dbReference type="NCBI Taxonomy" id="1027292"/>
    <lineage>
        <taxon>Bacteria</taxon>
        <taxon>Bacillati</taxon>
        <taxon>Bacillota</taxon>
        <taxon>Bacilli</taxon>
        <taxon>Bacillales</taxon>
        <taxon>Caryophanaceae</taxon>
        <taxon>Sporosarcina</taxon>
    </lineage>
</organism>